<protein>
    <recommendedName>
        <fullName evidence="2">Radical SAM protein</fullName>
    </recommendedName>
</protein>
<sequence length="131" mass="14790">GFLAQLKPNKTYLAIPTRPPAKRTINAASEETINMAYQIFGKRLSNVEYLIGYEGNAFAFSGNVEDDLLSITSVHPMREEAVVELLKKADTGWGVVEKLVEDGRLIEVGYQGRKFYMRKLPRRIRKLAEGD</sequence>
<organism evidence="1">
    <name type="scientific">marine sediment metagenome</name>
    <dbReference type="NCBI Taxonomy" id="412755"/>
    <lineage>
        <taxon>unclassified sequences</taxon>
        <taxon>metagenomes</taxon>
        <taxon>ecological metagenomes</taxon>
    </lineage>
</organism>
<evidence type="ECO:0008006" key="2">
    <source>
        <dbReference type="Google" id="ProtNLM"/>
    </source>
</evidence>
<evidence type="ECO:0000313" key="1">
    <source>
        <dbReference type="EMBL" id="GAG09811.1"/>
    </source>
</evidence>
<reference evidence="1" key="1">
    <citation type="journal article" date="2014" name="Front. Microbiol.">
        <title>High frequency of phylogenetically diverse reductive dehalogenase-homologous genes in deep subseafloor sedimentary metagenomes.</title>
        <authorList>
            <person name="Kawai M."/>
            <person name="Futagami T."/>
            <person name="Toyoda A."/>
            <person name="Takaki Y."/>
            <person name="Nishi S."/>
            <person name="Hori S."/>
            <person name="Arai W."/>
            <person name="Tsubouchi T."/>
            <person name="Morono Y."/>
            <person name="Uchiyama I."/>
            <person name="Ito T."/>
            <person name="Fujiyama A."/>
            <person name="Inagaki F."/>
            <person name="Takami H."/>
        </authorList>
    </citation>
    <scope>NUCLEOTIDE SEQUENCE</scope>
    <source>
        <strain evidence="1">Expedition CK06-06</strain>
    </source>
</reference>
<gene>
    <name evidence="1" type="ORF">S01H1_37098</name>
</gene>
<accession>X0WAW9</accession>
<dbReference type="AlphaFoldDB" id="X0WAW9"/>
<feature type="non-terminal residue" evidence="1">
    <location>
        <position position="1"/>
    </location>
</feature>
<proteinExistence type="predicted"/>
<dbReference type="EMBL" id="BARS01023287">
    <property type="protein sequence ID" value="GAG09811.1"/>
    <property type="molecule type" value="Genomic_DNA"/>
</dbReference>
<name>X0WAW9_9ZZZZ</name>
<comment type="caution">
    <text evidence="1">The sequence shown here is derived from an EMBL/GenBank/DDBJ whole genome shotgun (WGS) entry which is preliminary data.</text>
</comment>